<evidence type="ECO:0000313" key="11">
    <source>
        <dbReference type="Proteomes" id="UP001167160"/>
    </source>
</evidence>
<organism evidence="10 11">
    <name type="scientific">Streptomyces meridianus</name>
    <dbReference type="NCBI Taxonomy" id="2938945"/>
    <lineage>
        <taxon>Bacteria</taxon>
        <taxon>Bacillati</taxon>
        <taxon>Actinomycetota</taxon>
        <taxon>Actinomycetes</taxon>
        <taxon>Kitasatosporales</taxon>
        <taxon>Streptomycetaceae</taxon>
        <taxon>Streptomyces</taxon>
    </lineage>
</organism>
<dbReference type="Pfam" id="PF01382">
    <property type="entry name" value="Avidin"/>
    <property type="match status" value="1"/>
</dbReference>
<sequence length="162" mass="17342">MTITGDWYNELGSYMQFTADPFGGITGTYVSAKGHATGRYTLVGRYDTPSEEGYGTPIGWTVAWSNEQHDAGSVTCWNGLYTSEGGEQICATWLLTGSAPLDDVWESTAVGQDIFTREAPGADRIEEATAARAAETVSAKHMGRRKPRAAAGRVRKGEGTPA</sequence>
<protein>
    <recommendedName>
        <fullName evidence="8">Streptavidin</fullName>
    </recommendedName>
</protein>
<keyword evidence="11" id="KW-1185">Reference proteome</keyword>
<dbReference type="PROSITE" id="PS51326">
    <property type="entry name" value="AVIDIN_2"/>
    <property type="match status" value="1"/>
</dbReference>
<evidence type="ECO:0000256" key="4">
    <source>
        <dbReference type="ARBA" id="ARBA00022729"/>
    </source>
</evidence>
<comment type="function">
    <text evidence="8">Forms a strong non-covalent specific complex with biotin.</text>
</comment>
<evidence type="ECO:0000256" key="9">
    <source>
        <dbReference type="SAM" id="MobiDB-lite"/>
    </source>
</evidence>
<evidence type="ECO:0000313" key="10">
    <source>
        <dbReference type="EMBL" id="MCM2577226.1"/>
    </source>
</evidence>
<evidence type="ECO:0000256" key="8">
    <source>
        <dbReference type="RuleBase" id="RU369114"/>
    </source>
</evidence>
<dbReference type="InterPro" id="IPR051764">
    <property type="entry name" value="Avidin/Streptavidin-rel"/>
</dbReference>
<keyword evidence="5" id="KW-1015">Disulfide bond</keyword>
<evidence type="ECO:0000256" key="2">
    <source>
        <dbReference type="ARBA" id="ARBA00006297"/>
    </source>
</evidence>
<comment type="caution">
    <text evidence="10">The sequence shown here is derived from an EMBL/GenBank/DDBJ whole genome shotgun (WGS) entry which is preliminary data.</text>
</comment>
<dbReference type="PANTHER" id="PTHR34399">
    <property type="entry name" value="AVIDIN-RELATED"/>
    <property type="match status" value="1"/>
</dbReference>
<proteinExistence type="inferred from homology"/>
<dbReference type="InterPro" id="IPR005468">
    <property type="entry name" value="Avidin/str"/>
</dbReference>
<dbReference type="RefSeq" id="WP_251411676.1">
    <property type="nucleotide sequence ID" value="NZ_JAMQGM010000016.1"/>
</dbReference>
<dbReference type="Gene3D" id="2.40.128.30">
    <property type="entry name" value="Avidin-like"/>
    <property type="match status" value="1"/>
</dbReference>
<comment type="similarity">
    <text evidence="2 8">Belongs to the avidin/streptavidin family.</text>
</comment>
<keyword evidence="3 8" id="KW-0964">Secreted</keyword>
<keyword evidence="6" id="KW-0325">Glycoprotein</keyword>
<dbReference type="PRINTS" id="PR00709">
    <property type="entry name" value="AVIDIN"/>
</dbReference>
<comment type="subunit">
    <text evidence="8">Homotetramer.</text>
</comment>
<dbReference type="PANTHER" id="PTHR34399:SF3">
    <property type="entry name" value="AVID PROTEIN-RELATED"/>
    <property type="match status" value="1"/>
</dbReference>
<comment type="subcellular location">
    <subcellularLocation>
        <location evidence="1 8">Secreted</location>
    </subcellularLocation>
</comment>
<gene>
    <name evidence="10" type="ORF">M1E25_07660</name>
</gene>
<evidence type="ECO:0000256" key="7">
    <source>
        <dbReference type="ARBA" id="ARBA00023267"/>
    </source>
</evidence>
<evidence type="ECO:0000256" key="5">
    <source>
        <dbReference type="ARBA" id="ARBA00023157"/>
    </source>
</evidence>
<evidence type="ECO:0000256" key="3">
    <source>
        <dbReference type="ARBA" id="ARBA00022525"/>
    </source>
</evidence>
<keyword evidence="7 8" id="KW-0092">Biotin</keyword>
<keyword evidence="4 8" id="KW-0732">Signal</keyword>
<dbReference type="SUPFAM" id="SSF50876">
    <property type="entry name" value="Avidin/streptavidin"/>
    <property type="match status" value="1"/>
</dbReference>
<dbReference type="InterPro" id="IPR036896">
    <property type="entry name" value="Avidin-like_sf"/>
</dbReference>
<name>A0ABT0X3V7_9ACTN</name>
<feature type="region of interest" description="Disordered" evidence="9">
    <location>
        <begin position="135"/>
        <end position="162"/>
    </location>
</feature>
<accession>A0ABT0X3V7</accession>
<dbReference type="Proteomes" id="UP001167160">
    <property type="component" value="Unassembled WGS sequence"/>
</dbReference>
<evidence type="ECO:0000256" key="1">
    <source>
        <dbReference type="ARBA" id="ARBA00004613"/>
    </source>
</evidence>
<dbReference type="InterPro" id="IPR005469">
    <property type="entry name" value="Avidin"/>
</dbReference>
<reference evidence="10" key="1">
    <citation type="journal article" date="2023" name="Int. J. Syst. Evol. Microbiol.">
        <title>Streptomyces meridianus sp. nov. isolated from brackish water of the Tagus estuary in Alcochete, Portugal.</title>
        <authorList>
            <person name="Santos J.D.N."/>
            <person name="Klimek D."/>
            <person name="Calusinska M."/>
            <person name="Lobo Da Cunha A."/>
            <person name="Catita J."/>
            <person name="Goncalves H."/>
            <person name="Gonzalez I."/>
            <person name="Reyes F."/>
            <person name="Lage O.M."/>
        </authorList>
    </citation>
    <scope>NUCLEOTIDE SEQUENCE</scope>
    <source>
        <strain evidence="10">MTZ3.1</strain>
    </source>
</reference>
<dbReference type="EMBL" id="JAMQGM010000016">
    <property type="protein sequence ID" value="MCM2577226.1"/>
    <property type="molecule type" value="Genomic_DNA"/>
</dbReference>
<evidence type="ECO:0000256" key="6">
    <source>
        <dbReference type="ARBA" id="ARBA00023180"/>
    </source>
</evidence>